<dbReference type="InterPro" id="IPR000182">
    <property type="entry name" value="GNAT_dom"/>
</dbReference>
<evidence type="ECO:0000313" key="4">
    <source>
        <dbReference type="Proteomes" id="UP000219621"/>
    </source>
</evidence>
<proteinExistence type="predicted"/>
<dbReference type="PANTHER" id="PTHR43072:SF8">
    <property type="entry name" value="ACYLTRANSFERASE FABY-RELATED"/>
    <property type="match status" value="1"/>
</dbReference>
<evidence type="ECO:0000259" key="2">
    <source>
        <dbReference type="PROSITE" id="PS51186"/>
    </source>
</evidence>
<sequence length="192" mass="21279">MADRDPRTPETASPEPVLREATAGDLPGIQAIYAHHVAHGTGSYEYEAPDLAEMQARWEKIRSHDLPWLVCEDVATGHLLGYAYAGLFHGRIGWRFVVEDSVYVHPDHTGQGIGELLLRELLRRCEALGYRQMMAVVGDGENRGSIRLHEKLGFERIGTAKDTGWKFGRWLDTVYMQKTLGVGGSEPPPAGA</sequence>
<dbReference type="PANTHER" id="PTHR43072">
    <property type="entry name" value="N-ACETYLTRANSFERASE"/>
    <property type="match status" value="1"/>
</dbReference>
<gene>
    <name evidence="3" type="ORF">SAMN05421508_101661</name>
</gene>
<feature type="region of interest" description="Disordered" evidence="1">
    <location>
        <begin position="1"/>
        <end position="20"/>
    </location>
</feature>
<dbReference type="EMBL" id="OCNJ01000001">
    <property type="protein sequence ID" value="SOD90793.1"/>
    <property type="molecule type" value="Genomic_DNA"/>
</dbReference>
<name>A0A286G5L5_9PROT</name>
<dbReference type="GO" id="GO:0016747">
    <property type="term" value="F:acyltransferase activity, transferring groups other than amino-acyl groups"/>
    <property type="evidence" value="ECO:0007669"/>
    <property type="project" value="InterPro"/>
</dbReference>
<dbReference type="Pfam" id="PF00583">
    <property type="entry name" value="Acetyltransf_1"/>
    <property type="match status" value="1"/>
</dbReference>
<evidence type="ECO:0000256" key="1">
    <source>
        <dbReference type="SAM" id="MobiDB-lite"/>
    </source>
</evidence>
<dbReference type="RefSeq" id="WP_097277528.1">
    <property type="nucleotide sequence ID" value="NZ_OCNJ01000001.1"/>
</dbReference>
<dbReference type="Proteomes" id="UP000219621">
    <property type="component" value="Unassembled WGS sequence"/>
</dbReference>
<dbReference type="PROSITE" id="PS51186">
    <property type="entry name" value="GNAT"/>
    <property type="match status" value="1"/>
</dbReference>
<protein>
    <submittedName>
        <fullName evidence="3">Phosphinothricin acetyltransferase</fullName>
    </submittedName>
</protein>
<accession>A0A286G5L5</accession>
<dbReference type="OrthoDB" id="5459937at2"/>
<keyword evidence="3" id="KW-0808">Transferase</keyword>
<evidence type="ECO:0000313" key="3">
    <source>
        <dbReference type="EMBL" id="SOD90793.1"/>
    </source>
</evidence>
<reference evidence="3 4" key="1">
    <citation type="submission" date="2017-09" db="EMBL/GenBank/DDBJ databases">
        <authorList>
            <person name="Ehlers B."/>
            <person name="Leendertz F.H."/>
        </authorList>
    </citation>
    <scope>NUCLEOTIDE SEQUENCE [LARGE SCALE GENOMIC DNA]</scope>
    <source>
        <strain evidence="3 4">USBA 140</strain>
    </source>
</reference>
<feature type="domain" description="N-acetyltransferase" evidence="2">
    <location>
        <begin position="16"/>
        <end position="181"/>
    </location>
</feature>
<keyword evidence="4" id="KW-1185">Reference proteome</keyword>
<dbReference type="Gene3D" id="3.40.630.30">
    <property type="match status" value="1"/>
</dbReference>
<dbReference type="AlphaFoldDB" id="A0A286G5L5"/>
<dbReference type="SUPFAM" id="SSF55729">
    <property type="entry name" value="Acyl-CoA N-acyltransferases (Nat)"/>
    <property type="match status" value="1"/>
</dbReference>
<dbReference type="InterPro" id="IPR016181">
    <property type="entry name" value="Acyl_CoA_acyltransferase"/>
</dbReference>
<organism evidence="3 4">
    <name type="scientific">Caenispirillum bisanense</name>
    <dbReference type="NCBI Taxonomy" id="414052"/>
    <lineage>
        <taxon>Bacteria</taxon>
        <taxon>Pseudomonadati</taxon>
        <taxon>Pseudomonadota</taxon>
        <taxon>Alphaproteobacteria</taxon>
        <taxon>Rhodospirillales</taxon>
        <taxon>Novispirillaceae</taxon>
        <taxon>Caenispirillum</taxon>
    </lineage>
</organism>